<comment type="caution">
    <text evidence="1">The sequence shown here is derived from an EMBL/GenBank/DDBJ whole genome shotgun (WGS) entry which is preliminary data.</text>
</comment>
<protein>
    <submittedName>
        <fullName evidence="1">Uncharacterized protein</fullName>
    </submittedName>
</protein>
<sequence length="109" mass="12841">MIHKYGVTPLAVSYTDEELKNKISKYIDLSDNGITYKRLCNYILNEAKKEGKLEKEANTEYSEIEMLPSDATKISKILWQKIWNKEIFIDFNKNPYSSNYPNDTIFVKY</sequence>
<accession>A0A0F5J6B1</accession>
<dbReference type="RefSeq" id="WP_046146939.1">
    <property type="nucleotide sequence ID" value="NZ_KQ033913.1"/>
</dbReference>
<proteinExistence type="predicted"/>
<dbReference type="Proteomes" id="UP000033047">
    <property type="component" value="Unassembled WGS sequence"/>
</dbReference>
<reference evidence="1 2" key="1">
    <citation type="submission" date="2013-04" db="EMBL/GenBank/DDBJ databases">
        <title>The Genome Sequence of Parabacteroides goldsteinii DSM 19448.</title>
        <authorList>
            <consortium name="The Broad Institute Genomics Platform"/>
            <person name="Earl A."/>
            <person name="Ward D."/>
            <person name="Feldgarden M."/>
            <person name="Gevers D."/>
            <person name="Martens E."/>
            <person name="Sakamoto M."/>
            <person name="Benno Y."/>
            <person name="Song Y."/>
            <person name="Liu C."/>
            <person name="Lee J."/>
            <person name="Bolanos M."/>
            <person name="Vaisanen M.L."/>
            <person name="Finegold S.M."/>
            <person name="Walker B."/>
            <person name="Young S."/>
            <person name="Zeng Q."/>
            <person name="Gargeya S."/>
            <person name="Fitzgerald M."/>
            <person name="Haas B."/>
            <person name="Abouelleil A."/>
            <person name="Allen A.W."/>
            <person name="Alvarado L."/>
            <person name="Arachchi H.M."/>
            <person name="Berlin A.M."/>
            <person name="Chapman S.B."/>
            <person name="Gainer-Dewar J."/>
            <person name="Goldberg J."/>
            <person name="Griggs A."/>
            <person name="Gujja S."/>
            <person name="Hansen M."/>
            <person name="Howarth C."/>
            <person name="Imamovic A."/>
            <person name="Ireland A."/>
            <person name="Larimer J."/>
            <person name="McCowan C."/>
            <person name="Murphy C."/>
            <person name="Pearson M."/>
            <person name="Poon T.W."/>
            <person name="Priest M."/>
            <person name="Roberts A."/>
            <person name="Saif S."/>
            <person name="Shea T."/>
            <person name="Sisk P."/>
            <person name="Sykes S."/>
            <person name="Wortman J."/>
            <person name="Nusbaum C."/>
            <person name="Birren B."/>
        </authorList>
    </citation>
    <scope>NUCLEOTIDE SEQUENCE [LARGE SCALE GENOMIC DNA]</scope>
    <source>
        <strain evidence="1 2">DSM 19448</strain>
    </source>
</reference>
<name>A0A0F5J6B1_9BACT</name>
<dbReference type="EMBL" id="AQHV01000015">
    <property type="protein sequence ID" value="KKB53283.1"/>
    <property type="molecule type" value="Genomic_DNA"/>
</dbReference>
<evidence type="ECO:0000313" key="1">
    <source>
        <dbReference type="EMBL" id="KKB53283.1"/>
    </source>
</evidence>
<evidence type="ECO:0000313" key="2">
    <source>
        <dbReference type="Proteomes" id="UP000033047"/>
    </source>
</evidence>
<dbReference type="STRING" id="927665.HMPREF1535_03509"/>
<gene>
    <name evidence="1" type="ORF">HMPREF1535_03509</name>
</gene>
<dbReference type="PATRIC" id="fig|927665.4.peg.3608"/>
<organism evidence="1 2">
    <name type="scientific">Parabacteroides goldsteinii DSM 19448 = WAL 12034</name>
    <dbReference type="NCBI Taxonomy" id="927665"/>
    <lineage>
        <taxon>Bacteria</taxon>
        <taxon>Pseudomonadati</taxon>
        <taxon>Bacteroidota</taxon>
        <taxon>Bacteroidia</taxon>
        <taxon>Bacteroidales</taxon>
        <taxon>Tannerellaceae</taxon>
        <taxon>Parabacteroides</taxon>
    </lineage>
</organism>
<dbReference type="AlphaFoldDB" id="A0A0F5J6B1"/>
<dbReference type="HOGENOM" id="CLU_2181357_0_0_10"/>